<proteinExistence type="predicted"/>
<gene>
    <name evidence="1" type="ORF">F2P81_009731</name>
</gene>
<dbReference type="EMBL" id="VEVO01000009">
    <property type="protein sequence ID" value="KAF0036857.1"/>
    <property type="molecule type" value="Genomic_DNA"/>
</dbReference>
<name>A0A6A4STS9_SCOMX</name>
<reference evidence="1 2" key="1">
    <citation type="submission" date="2019-06" db="EMBL/GenBank/DDBJ databases">
        <title>Draft genomes of female and male turbot (Scophthalmus maximus).</title>
        <authorList>
            <person name="Xu H."/>
            <person name="Xu X.-W."/>
            <person name="Shao C."/>
            <person name="Chen S."/>
        </authorList>
    </citation>
    <scope>NUCLEOTIDE SEQUENCE [LARGE SCALE GENOMIC DNA]</scope>
    <source>
        <strain evidence="1">Ysfricsl-2016a</strain>
        <tissue evidence="1">Blood</tissue>
    </source>
</reference>
<dbReference type="AlphaFoldDB" id="A0A6A4STS9"/>
<accession>A0A6A4STS9</accession>
<evidence type="ECO:0000313" key="1">
    <source>
        <dbReference type="EMBL" id="KAF0036857.1"/>
    </source>
</evidence>
<organism evidence="1 2">
    <name type="scientific">Scophthalmus maximus</name>
    <name type="common">Turbot</name>
    <name type="synonym">Psetta maxima</name>
    <dbReference type="NCBI Taxonomy" id="52904"/>
    <lineage>
        <taxon>Eukaryota</taxon>
        <taxon>Metazoa</taxon>
        <taxon>Chordata</taxon>
        <taxon>Craniata</taxon>
        <taxon>Vertebrata</taxon>
        <taxon>Euteleostomi</taxon>
        <taxon>Actinopterygii</taxon>
        <taxon>Neopterygii</taxon>
        <taxon>Teleostei</taxon>
        <taxon>Neoteleostei</taxon>
        <taxon>Acanthomorphata</taxon>
        <taxon>Carangaria</taxon>
        <taxon>Pleuronectiformes</taxon>
        <taxon>Pleuronectoidei</taxon>
        <taxon>Scophthalmidae</taxon>
        <taxon>Scophthalmus</taxon>
    </lineage>
</organism>
<sequence length="89" mass="10342">MLILVRVRYPCPMIQMKFGTSITAVLEPKVASRTDKPMALTAASRKTREVFALSKLRQHVDVRLKRNGNSVWSSDEETQLDVRRWSRWP</sequence>
<protein>
    <submittedName>
        <fullName evidence="1">Uncharacterized protein</fullName>
    </submittedName>
</protein>
<evidence type="ECO:0000313" key="2">
    <source>
        <dbReference type="Proteomes" id="UP000438429"/>
    </source>
</evidence>
<comment type="caution">
    <text evidence="1">The sequence shown here is derived from an EMBL/GenBank/DDBJ whole genome shotgun (WGS) entry which is preliminary data.</text>
</comment>
<dbReference type="Proteomes" id="UP000438429">
    <property type="component" value="Unassembled WGS sequence"/>
</dbReference>